<dbReference type="EMBL" id="BQNB010009743">
    <property type="protein sequence ID" value="GJS67787.1"/>
    <property type="molecule type" value="Genomic_DNA"/>
</dbReference>
<dbReference type="Gene3D" id="2.30.30.380">
    <property type="entry name" value="Zn-finger domain of Sec23/24"/>
    <property type="match status" value="1"/>
</dbReference>
<feature type="domain" description="Zinc finger Sec23/Sec24-type" evidence="5">
    <location>
        <begin position="372"/>
        <end position="405"/>
    </location>
</feature>
<feature type="compositionally biased region" description="Pro residues" evidence="4">
    <location>
        <begin position="123"/>
        <end position="136"/>
    </location>
</feature>
<keyword evidence="2" id="KW-0813">Transport</keyword>
<dbReference type="Pfam" id="PF04815">
    <property type="entry name" value="Sec23_helical"/>
    <property type="match status" value="1"/>
</dbReference>
<evidence type="ECO:0000313" key="9">
    <source>
        <dbReference type="EMBL" id="GJS67787.1"/>
    </source>
</evidence>
<dbReference type="Pfam" id="PF08033">
    <property type="entry name" value="Sec23_BS"/>
    <property type="match status" value="1"/>
</dbReference>
<feature type="compositionally biased region" description="Low complexity" evidence="4">
    <location>
        <begin position="51"/>
        <end position="72"/>
    </location>
</feature>
<comment type="caution">
    <text evidence="9">The sequence shown here is derived from an EMBL/GenBank/DDBJ whole genome shotgun (WGS) entry which is preliminary data.</text>
</comment>
<organism evidence="9 10">
    <name type="scientific">Tanacetum coccineum</name>
    <dbReference type="NCBI Taxonomy" id="301880"/>
    <lineage>
        <taxon>Eukaryota</taxon>
        <taxon>Viridiplantae</taxon>
        <taxon>Streptophyta</taxon>
        <taxon>Embryophyta</taxon>
        <taxon>Tracheophyta</taxon>
        <taxon>Spermatophyta</taxon>
        <taxon>Magnoliopsida</taxon>
        <taxon>eudicotyledons</taxon>
        <taxon>Gunneridae</taxon>
        <taxon>Pentapetalae</taxon>
        <taxon>asterids</taxon>
        <taxon>campanulids</taxon>
        <taxon>Asterales</taxon>
        <taxon>Asteraceae</taxon>
        <taxon>Asteroideae</taxon>
        <taxon>Anthemideae</taxon>
        <taxon>Anthemidinae</taxon>
        <taxon>Tanacetum</taxon>
    </lineage>
</organism>
<feature type="compositionally biased region" description="Polar residues" evidence="4">
    <location>
        <begin position="177"/>
        <end position="186"/>
    </location>
</feature>
<dbReference type="Pfam" id="PF04810">
    <property type="entry name" value="zf-Sec23_Sec24"/>
    <property type="match status" value="1"/>
</dbReference>
<evidence type="ECO:0000256" key="4">
    <source>
        <dbReference type="SAM" id="MobiDB-lite"/>
    </source>
</evidence>
<dbReference type="PANTHER" id="PTHR13803:SF37">
    <property type="entry name" value="SEC23_SEC24 PROTEIN TRANSPORT FAMILY PROTEIN-RELATED"/>
    <property type="match status" value="1"/>
</dbReference>
<dbReference type="Proteomes" id="UP001151760">
    <property type="component" value="Unassembled WGS sequence"/>
</dbReference>
<gene>
    <name evidence="9" type="ORF">Tco_0682352</name>
</gene>
<evidence type="ECO:0000259" key="6">
    <source>
        <dbReference type="Pfam" id="PF04811"/>
    </source>
</evidence>
<dbReference type="InterPro" id="IPR006896">
    <property type="entry name" value="Sec23/24_trunk_dom"/>
</dbReference>
<evidence type="ECO:0000313" key="10">
    <source>
        <dbReference type="Proteomes" id="UP001151760"/>
    </source>
</evidence>
<dbReference type="InterPro" id="IPR036175">
    <property type="entry name" value="Sec23/24_helical_dom_sf"/>
</dbReference>
<dbReference type="InterPro" id="IPR036174">
    <property type="entry name" value="Znf_Sec23_Sec24_sf"/>
</dbReference>
<evidence type="ECO:0000256" key="3">
    <source>
        <dbReference type="ARBA" id="ARBA00022927"/>
    </source>
</evidence>
<accession>A0ABQ4XQW7</accession>
<dbReference type="SUPFAM" id="SSF53300">
    <property type="entry name" value="vWA-like"/>
    <property type="match status" value="1"/>
</dbReference>
<dbReference type="PANTHER" id="PTHR13803">
    <property type="entry name" value="SEC24-RELATED PROTEIN"/>
    <property type="match status" value="1"/>
</dbReference>
<dbReference type="InterPro" id="IPR006900">
    <property type="entry name" value="Sec23/24_helical_dom"/>
</dbReference>
<name>A0ABQ4XQW7_9ASTR</name>
<dbReference type="SUPFAM" id="SSF81811">
    <property type="entry name" value="Helical domain of Sec23/24"/>
    <property type="match status" value="1"/>
</dbReference>
<sequence length="1007" mass="110422">MQAMGTENPNRANIYQGPAATPFAAPRSNTPFAATPMVGSEASAFRPTSVPGSLSTLPATPSTTPFSSSGPAVGTGNPGFRPMQPGRPTSPYGPPTTGLIQRFPTPQFPSPSLPPSSNVGQPILPPTMRPPPPGHVPPMSTSINRQPPPVPMGSPPQSLYTVSSNNNTPKSFLDSPYSASRPNMQQQPPPSMGLPYPDAGQASLPSAVPGYSGFQSSTFTSPPPPPPISYQGGYAAPQPTTPSPFSSHQGAYGQAPPGMYAGGSAPPMGAMSGLVEDFSSLSLGSAPGSFDPGLDTKILPRPLDGDVEPSSFAGMYPMNCDSRYLRLTTSAIPNSQSLVSRWHLPLGAVVCPLAETPEGEEVPVVNFATTGIVRCRRCRTYVNPYVTFTDGGRKWRCNICALLNDGNTSIPFPIARTGRRLDLDQRPELTKGSVEFVAPAEYMVRPPMPPLYFFLIDVSLSAVKSGMLESSLTQPQMMVVSDLEDVFVPLPDDLLVNLSESRTVVDAFLDSLPSMFQDNVNVESAFGPALKAAYMVMSQLGGKLLIFQSTLPSLGVGRLRLRGDDLRVYGTDKEYALRIPEDPFYKQMAADFTKFQVAVNIYAFSDKYSDIASLGTLAKYTGGQVYYYPSFHSAIHKEKLRHELARDLTRETAWESVMRIRCGKGVRFTSYHGNFMLRSTDLLALPAVDCDKAYAMQFALEETLLTTQIVYFQVALLYTASCGERRIRVHTAAASVVTDLGEMYRQADTGAVVSLLGRLAIEKSLSYKLEEARSAVQMRIVKALKEYRKLYSVQHRVGSRMIYPESLKYLPLYGLSLCKSIALRGGFADAQLDERCAAGFTMMALPVKKMLKLLYPSLLRVEEYLVKTTTLDDEFHRVCTRLPLVAESLDSRGIYIFDDGFRFVVWFGRMLSPDIARNLVEEDSASDFSRNQVCLNERDNEMSRKLIGILKKLREDDASYYQLCHLVRQGEQPREGFFLLLNLVEDQVGGMSGYADWLLQIHRQVQQ</sequence>
<evidence type="ECO:0000256" key="1">
    <source>
        <dbReference type="ARBA" id="ARBA00008334"/>
    </source>
</evidence>
<dbReference type="InterPro" id="IPR006895">
    <property type="entry name" value="Znf_Sec23_Sec24"/>
</dbReference>
<feature type="compositionally biased region" description="Polar residues" evidence="4">
    <location>
        <begin position="157"/>
        <end position="170"/>
    </location>
</feature>
<feature type="compositionally biased region" description="Polar residues" evidence="4">
    <location>
        <begin position="1"/>
        <end position="13"/>
    </location>
</feature>
<dbReference type="InterPro" id="IPR036465">
    <property type="entry name" value="vWFA_dom_sf"/>
</dbReference>
<dbReference type="InterPro" id="IPR050550">
    <property type="entry name" value="SEC23_SEC24_subfamily"/>
</dbReference>
<feature type="domain" description="Sec23/Sec24 helical" evidence="7">
    <location>
        <begin position="748"/>
        <end position="851"/>
    </location>
</feature>
<keyword evidence="10" id="KW-1185">Reference proteome</keyword>
<dbReference type="Pfam" id="PF04811">
    <property type="entry name" value="Sec23_trunk"/>
    <property type="match status" value="1"/>
</dbReference>
<dbReference type="SUPFAM" id="SSF82754">
    <property type="entry name" value="C-terminal, gelsolin-like domain of Sec23/24"/>
    <property type="match status" value="1"/>
</dbReference>
<feature type="domain" description="Sec23/Sec24 beta-sandwich" evidence="8">
    <location>
        <begin position="653"/>
        <end position="736"/>
    </location>
</feature>
<dbReference type="InterPro" id="IPR036180">
    <property type="entry name" value="Gelsolin-like_dom_sf"/>
</dbReference>
<comment type="similarity">
    <text evidence="1">Belongs to the SEC23/SEC24 family. SEC24 subfamily.</text>
</comment>
<evidence type="ECO:0000259" key="7">
    <source>
        <dbReference type="Pfam" id="PF04815"/>
    </source>
</evidence>
<evidence type="ECO:0000259" key="8">
    <source>
        <dbReference type="Pfam" id="PF08033"/>
    </source>
</evidence>
<dbReference type="SUPFAM" id="SSF81995">
    <property type="entry name" value="beta-sandwich domain of Sec23/24"/>
    <property type="match status" value="1"/>
</dbReference>
<keyword evidence="3" id="KW-0653">Protein transport</keyword>
<dbReference type="Gene3D" id="3.40.50.410">
    <property type="entry name" value="von Willebrand factor, type A domain"/>
    <property type="match status" value="1"/>
</dbReference>
<reference evidence="9" key="2">
    <citation type="submission" date="2022-01" db="EMBL/GenBank/DDBJ databases">
        <authorList>
            <person name="Yamashiro T."/>
            <person name="Shiraishi A."/>
            <person name="Satake H."/>
            <person name="Nakayama K."/>
        </authorList>
    </citation>
    <scope>NUCLEOTIDE SEQUENCE</scope>
</reference>
<feature type="region of interest" description="Disordered" evidence="4">
    <location>
        <begin position="1"/>
        <end position="251"/>
    </location>
</feature>
<protein>
    <submittedName>
        <fullName evidence="9">Transport protein Sec24-like protein</fullName>
    </submittedName>
</protein>
<proteinExistence type="inferred from homology"/>
<dbReference type="InterPro" id="IPR012990">
    <property type="entry name" value="Beta-sandwich_Sec23_24"/>
</dbReference>
<evidence type="ECO:0000256" key="2">
    <source>
        <dbReference type="ARBA" id="ARBA00022448"/>
    </source>
</evidence>
<reference evidence="9" key="1">
    <citation type="journal article" date="2022" name="Int. J. Mol. Sci.">
        <title>Draft Genome of Tanacetum Coccineum: Genomic Comparison of Closely Related Tanacetum-Family Plants.</title>
        <authorList>
            <person name="Yamashiro T."/>
            <person name="Shiraishi A."/>
            <person name="Nakayama K."/>
            <person name="Satake H."/>
        </authorList>
    </citation>
    <scope>NUCLEOTIDE SEQUENCE</scope>
</reference>
<feature type="domain" description="Sec23/Sec24 trunk" evidence="6">
    <location>
        <begin position="468"/>
        <end position="647"/>
    </location>
</feature>
<dbReference type="SUPFAM" id="SSF82919">
    <property type="entry name" value="Zn-finger domain of Sec23/24"/>
    <property type="match status" value="1"/>
</dbReference>
<dbReference type="Gene3D" id="1.20.120.730">
    <property type="entry name" value="Sec23/Sec24 helical domain"/>
    <property type="match status" value="1"/>
</dbReference>
<evidence type="ECO:0000259" key="5">
    <source>
        <dbReference type="Pfam" id="PF04810"/>
    </source>
</evidence>